<feature type="transmembrane region" description="Helical" evidence="5">
    <location>
        <begin position="121"/>
        <end position="145"/>
    </location>
</feature>
<sequence>MSTAVVAVLLVASMLAVGTAATVDDFRTLVRRRGLVMLAVAANVVVLPGLAVALVTTVGLGPEVALGVVLAAAAPGGGTGALLTLHARGDLAVSTGLQVLLGPLGLVAGPVWATAVGQSVVPAGGVGLLVVGGGLLGQVVPLAVGMWLRRARPQVAQRVHPVARRVADVLLAGLVVYFLVTGVGRLPQVGWAGVAVIAVLVAVSMTPVALRWPASVPQRRALAMTTGVRNLTLALFFAAAATPTVVLTVLAYGLIMYGTCVPVALVLARTKPVPVL</sequence>
<protein>
    <submittedName>
        <fullName evidence="6">BASS family bile acid:Na+ symporter</fullName>
    </submittedName>
</protein>
<feature type="transmembrane region" description="Helical" evidence="5">
    <location>
        <begin position="231"/>
        <end position="255"/>
    </location>
</feature>
<dbReference type="Pfam" id="PF01758">
    <property type="entry name" value="SBF"/>
    <property type="match status" value="1"/>
</dbReference>
<keyword evidence="7" id="KW-1185">Reference proteome</keyword>
<evidence type="ECO:0000256" key="2">
    <source>
        <dbReference type="ARBA" id="ARBA00022692"/>
    </source>
</evidence>
<feature type="transmembrane region" description="Helical" evidence="5">
    <location>
        <begin position="97"/>
        <end position="115"/>
    </location>
</feature>
<evidence type="ECO:0000256" key="1">
    <source>
        <dbReference type="ARBA" id="ARBA00004141"/>
    </source>
</evidence>
<evidence type="ECO:0000256" key="5">
    <source>
        <dbReference type="SAM" id="Phobius"/>
    </source>
</evidence>
<keyword evidence="3 5" id="KW-1133">Transmembrane helix</keyword>
<dbReference type="Proteomes" id="UP000239415">
    <property type="component" value="Unassembled WGS sequence"/>
</dbReference>
<dbReference type="InterPro" id="IPR038770">
    <property type="entry name" value="Na+/solute_symporter_sf"/>
</dbReference>
<dbReference type="PANTHER" id="PTHR10361:SF28">
    <property type="entry name" value="P3 PROTEIN-RELATED"/>
    <property type="match status" value="1"/>
</dbReference>
<proteinExistence type="predicted"/>
<feature type="transmembrane region" description="Helical" evidence="5">
    <location>
        <begin position="189"/>
        <end position="210"/>
    </location>
</feature>
<name>A0A2T0JLK4_9ACTN</name>
<keyword evidence="2 5" id="KW-0812">Transmembrane</keyword>
<gene>
    <name evidence="6" type="ORF">CLV67_14060</name>
</gene>
<evidence type="ECO:0000256" key="3">
    <source>
        <dbReference type="ARBA" id="ARBA00022989"/>
    </source>
</evidence>
<feature type="transmembrane region" description="Helical" evidence="5">
    <location>
        <begin position="64"/>
        <end position="85"/>
    </location>
</feature>
<dbReference type="EMBL" id="PVMZ01000040">
    <property type="protein sequence ID" value="PRX08461.1"/>
    <property type="molecule type" value="Genomic_DNA"/>
</dbReference>
<accession>A0A2T0JLK4</accession>
<dbReference type="RefSeq" id="WP_106330833.1">
    <property type="nucleotide sequence ID" value="NZ_BOMO01000181.1"/>
</dbReference>
<evidence type="ECO:0000256" key="4">
    <source>
        <dbReference type="ARBA" id="ARBA00023136"/>
    </source>
</evidence>
<dbReference type="InterPro" id="IPR002657">
    <property type="entry name" value="BilAc:Na_symport/Acr3"/>
</dbReference>
<feature type="transmembrane region" description="Helical" evidence="5">
    <location>
        <begin position="166"/>
        <end position="183"/>
    </location>
</feature>
<dbReference type="Gene3D" id="1.20.1530.20">
    <property type="match status" value="1"/>
</dbReference>
<feature type="transmembrane region" description="Helical" evidence="5">
    <location>
        <begin position="6"/>
        <end position="23"/>
    </location>
</feature>
<dbReference type="OrthoDB" id="9976811at2"/>
<dbReference type="InterPro" id="IPR004710">
    <property type="entry name" value="Bilac:Na_transpt"/>
</dbReference>
<dbReference type="GO" id="GO:0016020">
    <property type="term" value="C:membrane"/>
    <property type="evidence" value="ECO:0007669"/>
    <property type="project" value="UniProtKB-SubCell"/>
</dbReference>
<dbReference type="AlphaFoldDB" id="A0A2T0JLK4"/>
<feature type="transmembrane region" description="Helical" evidence="5">
    <location>
        <begin position="35"/>
        <end position="58"/>
    </location>
</feature>
<organism evidence="6 7">
    <name type="scientific">Actinoplanes italicus</name>
    <dbReference type="NCBI Taxonomy" id="113567"/>
    <lineage>
        <taxon>Bacteria</taxon>
        <taxon>Bacillati</taxon>
        <taxon>Actinomycetota</taxon>
        <taxon>Actinomycetes</taxon>
        <taxon>Micromonosporales</taxon>
        <taxon>Micromonosporaceae</taxon>
        <taxon>Actinoplanes</taxon>
    </lineage>
</organism>
<keyword evidence="4 5" id="KW-0472">Membrane</keyword>
<reference evidence="6 7" key="1">
    <citation type="submission" date="2018-03" db="EMBL/GenBank/DDBJ databases">
        <title>Genomic Encyclopedia of Archaeal and Bacterial Type Strains, Phase II (KMG-II): from individual species to whole genera.</title>
        <authorList>
            <person name="Goeker M."/>
        </authorList>
    </citation>
    <scope>NUCLEOTIDE SEQUENCE [LARGE SCALE GENOMIC DNA]</scope>
    <source>
        <strain evidence="6 7">DSM 43146</strain>
    </source>
</reference>
<comment type="subcellular location">
    <subcellularLocation>
        <location evidence="1">Membrane</location>
        <topology evidence="1">Multi-pass membrane protein</topology>
    </subcellularLocation>
</comment>
<comment type="caution">
    <text evidence="6">The sequence shown here is derived from an EMBL/GenBank/DDBJ whole genome shotgun (WGS) entry which is preliminary data.</text>
</comment>
<evidence type="ECO:0000313" key="7">
    <source>
        <dbReference type="Proteomes" id="UP000239415"/>
    </source>
</evidence>
<evidence type="ECO:0000313" key="6">
    <source>
        <dbReference type="EMBL" id="PRX08461.1"/>
    </source>
</evidence>
<dbReference type="PANTHER" id="PTHR10361">
    <property type="entry name" value="SODIUM-BILE ACID COTRANSPORTER"/>
    <property type="match status" value="1"/>
</dbReference>